<keyword evidence="3" id="KW-0677">Repeat</keyword>
<dbReference type="Pfam" id="PF13676">
    <property type="entry name" value="TIR_2"/>
    <property type="match status" value="1"/>
</dbReference>
<dbReference type="SUPFAM" id="SSF48452">
    <property type="entry name" value="TPR-like"/>
    <property type="match status" value="2"/>
</dbReference>
<keyword evidence="4" id="KW-0802">TPR repeat</keyword>
<keyword evidence="2" id="KW-0963">Cytoplasm</keyword>
<evidence type="ECO:0000259" key="5">
    <source>
        <dbReference type="PROSITE" id="PS50104"/>
    </source>
</evidence>
<dbReference type="InterPro" id="IPR000157">
    <property type="entry name" value="TIR_dom"/>
</dbReference>
<dbReference type="SUPFAM" id="SSF52540">
    <property type="entry name" value="P-loop containing nucleoside triphosphate hydrolases"/>
    <property type="match status" value="1"/>
</dbReference>
<dbReference type="PANTHER" id="PTHR45954">
    <property type="entry name" value="LD33695P"/>
    <property type="match status" value="1"/>
</dbReference>
<comment type="caution">
    <text evidence="6">The sequence shown here is derived from an EMBL/GenBank/DDBJ whole genome shotgun (WGS) entry which is preliminary data.</text>
</comment>
<dbReference type="InterPro" id="IPR027417">
    <property type="entry name" value="P-loop_NTPase"/>
</dbReference>
<feature type="repeat" description="TPR" evidence="4">
    <location>
        <begin position="1176"/>
        <end position="1209"/>
    </location>
</feature>
<feature type="domain" description="TIR" evidence="5">
    <location>
        <begin position="1"/>
        <end position="126"/>
    </location>
</feature>
<evidence type="ECO:0000313" key="7">
    <source>
        <dbReference type="Proteomes" id="UP001257948"/>
    </source>
</evidence>
<feature type="repeat" description="TPR" evidence="4">
    <location>
        <begin position="1256"/>
        <end position="1289"/>
    </location>
</feature>
<evidence type="ECO:0000256" key="3">
    <source>
        <dbReference type="ARBA" id="ARBA00022737"/>
    </source>
</evidence>
<dbReference type="InterPro" id="IPR024983">
    <property type="entry name" value="CHAT_dom"/>
</dbReference>
<evidence type="ECO:0000256" key="1">
    <source>
        <dbReference type="ARBA" id="ARBA00004496"/>
    </source>
</evidence>
<dbReference type="SUPFAM" id="SSF52200">
    <property type="entry name" value="Toll/Interleukin receptor TIR domain"/>
    <property type="match status" value="1"/>
</dbReference>
<feature type="repeat" description="TPR" evidence="4">
    <location>
        <begin position="1136"/>
        <end position="1169"/>
    </location>
</feature>
<dbReference type="Pfam" id="PF13191">
    <property type="entry name" value="AAA_16"/>
    <property type="match status" value="1"/>
</dbReference>
<dbReference type="SMART" id="SM00028">
    <property type="entry name" value="TPR"/>
    <property type="match status" value="5"/>
</dbReference>
<gene>
    <name evidence="6" type="ORF">RQC66_17680</name>
</gene>
<dbReference type="Pfam" id="PF13424">
    <property type="entry name" value="TPR_12"/>
    <property type="match status" value="2"/>
</dbReference>
<dbReference type="SMART" id="SM00255">
    <property type="entry name" value="TIR"/>
    <property type="match status" value="1"/>
</dbReference>
<dbReference type="InterPro" id="IPR041664">
    <property type="entry name" value="AAA_16"/>
</dbReference>
<name>A0ABU3LTJ2_9ACTN</name>
<dbReference type="Gene3D" id="1.25.40.10">
    <property type="entry name" value="Tetratricopeptide repeat domain"/>
    <property type="match status" value="1"/>
</dbReference>
<dbReference type="PROSITE" id="PS50005">
    <property type="entry name" value="TPR"/>
    <property type="match status" value="4"/>
</dbReference>
<dbReference type="RefSeq" id="WP_314202085.1">
    <property type="nucleotide sequence ID" value="NZ_JAVTLL010000011.1"/>
</dbReference>
<dbReference type="InterPro" id="IPR019734">
    <property type="entry name" value="TPR_rpt"/>
</dbReference>
<comment type="subcellular location">
    <subcellularLocation>
        <location evidence="1">Cytoplasm</location>
    </subcellularLocation>
</comment>
<protein>
    <submittedName>
        <fullName evidence="6">Tetratricopeptide repeat protein</fullName>
    </submittedName>
</protein>
<dbReference type="Gene3D" id="3.40.50.10140">
    <property type="entry name" value="Toll/interleukin-1 receptor homology (TIR) domain"/>
    <property type="match status" value="1"/>
</dbReference>
<keyword evidence="7" id="KW-1185">Reference proteome</keyword>
<dbReference type="EMBL" id="JAVTLL010000011">
    <property type="protein sequence ID" value="MDT7842566.1"/>
    <property type="molecule type" value="Genomic_DNA"/>
</dbReference>
<dbReference type="PRINTS" id="PR00364">
    <property type="entry name" value="DISEASERSIST"/>
</dbReference>
<dbReference type="InterPro" id="IPR035897">
    <property type="entry name" value="Toll_tir_struct_dom_sf"/>
</dbReference>
<evidence type="ECO:0000256" key="4">
    <source>
        <dbReference type="PROSITE-ProRule" id="PRU00339"/>
    </source>
</evidence>
<dbReference type="Proteomes" id="UP001257948">
    <property type="component" value="Unassembled WGS sequence"/>
</dbReference>
<dbReference type="Pfam" id="PF12770">
    <property type="entry name" value="CHAT"/>
    <property type="match status" value="1"/>
</dbReference>
<reference evidence="7" key="1">
    <citation type="submission" date="2023-07" db="EMBL/GenBank/DDBJ databases">
        <title>Draft genome sequence of the endophytic actinobacterium Streptomyces justiciae WPN32, a potential antibiotic producer.</title>
        <authorList>
            <person name="Yasawong M."/>
            <person name="Pana W."/>
            <person name="Ganta P."/>
            <person name="Santapan N."/>
            <person name="Songngamsuk T."/>
            <person name="Phatcharaharikarn M."/>
            <person name="Kerdtoob S."/>
            <person name="Nantapong N."/>
        </authorList>
    </citation>
    <scope>NUCLEOTIDE SEQUENCE [LARGE SCALE GENOMIC DNA]</scope>
    <source>
        <strain evidence="7">WPN32</strain>
    </source>
</reference>
<dbReference type="PANTHER" id="PTHR45954:SF1">
    <property type="entry name" value="LD33695P"/>
    <property type="match status" value="1"/>
</dbReference>
<dbReference type="Pfam" id="PF13176">
    <property type="entry name" value="TPR_7"/>
    <property type="match status" value="1"/>
</dbReference>
<organism evidence="6 7">
    <name type="scientific">Streptomyces justiciae</name>
    <dbReference type="NCBI Taxonomy" id="2780140"/>
    <lineage>
        <taxon>Bacteria</taxon>
        <taxon>Bacillati</taxon>
        <taxon>Actinomycetota</taxon>
        <taxon>Actinomycetes</taxon>
        <taxon>Kitasatosporales</taxon>
        <taxon>Streptomycetaceae</taxon>
        <taxon>Streptomyces</taxon>
    </lineage>
</organism>
<dbReference type="Gene3D" id="3.40.50.300">
    <property type="entry name" value="P-loop containing nucleotide triphosphate hydrolases"/>
    <property type="match status" value="1"/>
</dbReference>
<sequence>MSYAHKDGAWAKTLAENLHRLGLDVWLDQWEMAGGQLVASQLQEGLANADAVVAVVSPYWIESGWCGEEFAAAMTGAVEQGKRLIPVVVGEADLPPFLASRLYIDFRETASSDQYLDLVRQVEQAVRRKPSAQRPGRGEPLVVPDSVTYRPDGPTRAELRIGTDSVCFSAAGQEISVPQGGDDEELQQRLGTLHRARAAALEGVPTRRLLMETAALGGPAGALAVTGKVLGERFAGGAVAAAMVEHERLARARHTSLRIGLAVDDPEWVDLPWETLTVPGMARPLVLSEQVELYRTMRGECSPVAVRVPGPLRILAVVASPESGGGELLDYELELGRILDAVDPARSRQGAYVRVLNWGSVAEIRTALDQERFHILHLSCHAKPGVLLLEDERGKADEVDAQRFLTEVLPSDRGVPLVVLAGCSTARAPAQQQDDSGTDPAAAGVAAASEEGLVRAGLARELLAHGVPAVLAMTDSVTDHYATELAAEIYQRLARAEHPNPLTALSQARRVLEARRQQLPDQDPRAAWPEWATPALFLAGPPLPLFDRAHSAYRVPVLAETVLDEGMVVRKVGDFVGRRAELRGLLSALRDPDRAGVLVHGMGGVGKSTLAAELLHHYETHDQVIVPVSAATTRTVDAVLETLRQRLLSYCLVTEDLPETDPLRRTATALADASSPWWTRWQLIRQFVLPRVRLLMIVDNAEDLLDPASSDDDRQLKDAEFAELLAAWTEASPRTRLLITSRHPFQLPRQADERLLAHHLGPLSLAETRKLIWRLDGLAALSPADQRRAYTDVGGHPRALEYLDALLRGGEARFPDIARRMENALRARGIPDPKRWLTGARGDLDRALAETVTLSVDDVLLDSLLSRLDDVPGARSLLDGMAVYRMPVDRTGAAWQLSGPTTAPEVDPALVRRLEAVDARVTEARGAEAGPQGWDDLPPELIREYEAAWEELRPLPVTLDNQAANALKRLLDLGLLSPSPSPQDKPGSTPTGFTIHNWTADALRRRARPDDLKAAHRRAAAYWQWRVNVWPQSRVEDITQLIEVRHHHHQAADHGQADSVTKSVCDQLHIWGAWDWEQHLIEETLTWVPSGSPSASAYIHQLGMIAQLRGDYRQAEERYRASLSISEELGDRANIAIAYHQLGMIAELRGDYRQAEERYRASLTIKEELGDRAGIASTYHQLGMIAQLRGDYQQAEERYRASLTIKEELGNRAGIANSYGQLGVIAQQQGDYRQAEERYRASLTISEELGDRASIAIAYHQLGIIAELRGDYQQAEERYRASLTIEEELGNRAGIADSCVQLGVLRTKQQRPAEGMYYTLQGLSLQLEIGTPPGTALYWLREQRAFLGNDAFRSRLNDLLADDASTTVLMDATQPQQEDAEPTDQP</sequence>
<dbReference type="InterPro" id="IPR052386">
    <property type="entry name" value="GPSM"/>
</dbReference>
<accession>A0ABU3LTJ2</accession>
<evidence type="ECO:0000256" key="2">
    <source>
        <dbReference type="ARBA" id="ARBA00022490"/>
    </source>
</evidence>
<feature type="repeat" description="TPR" evidence="4">
    <location>
        <begin position="1216"/>
        <end position="1249"/>
    </location>
</feature>
<proteinExistence type="predicted"/>
<dbReference type="InterPro" id="IPR011990">
    <property type="entry name" value="TPR-like_helical_dom_sf"/>
</dbReference>
<evidence type="ECO:0000313" key="6">
    <source>
        <dbReference type="EMBL" id="MDT7842566.1"/>
    </source>
</evidence>
<dbReference type="PROSITE" id="PS50104">
    <property type="entry name" value="TIR"/>
    <property type="match status" value="1"/>
</dbReference>